<dbReference type="SUPFAM" id="SSF103473">
    <property type="entry name" value="MFS general substrate transporter"/>
    <property type="match status" value="1"/>
</dbReference>
<dbReference type="InterPro" id="IPR036259">
    <property type="entry name" value="MFS_trans_sf"/>
</dbReference>
<feature type="transmembrane region" description="Helical" evidence="5">
    <location>
        <begin position="387"/>
        <end position="406"/>
    </location>
</feature>
<feature type="transmembrane region" description="Helical" evidence="5">
    <location>
        <begin position="451"/>
        <end position="473"/>
    </location>
</feature>
<feature type="transmembrane region" description="Helical" evidence="5">
    <location>
        <begin position="479"/>
        <end position="500"/>
    </location>
</feature>
<comment type="subcellular location">
    <subcellularLocation>
        <location evidence="1">Membrane</location>
        <topology evidence="1">Multi-pass membrane protein</topology>
    </subcellularLocation>
</comment>
<feature type="transmembrane region" description="Helical" evidence="5">
    <location>
        <begin position="173"/>
        <end position="194"/>
    </location>
</feature>
<evidence type="ECO:0000256" key="2">
    <source>
        <dbReference type="ARBA" id="ARBA00022692"/>
    </source>
</evidence>
<feature type="transmembrane region" description="Helical" evidence="5">
    <location>
        <begin position="322"/>
        <end position="344"/>
    </location>
</feature>
<evidence type="ECO:0000256" key="1">
    <source>
        <dbReference type="ARBA" id="ARBA00004141"/>
    </source>
</evidence>
<feature type="transmembrane region" description="Helical" evidence="5">
    <location>
        <begin position="232"/>
        <end position="251"/>
    </location>
</feature>
<evidence type="ECO:0000313" key="7">
    <source>
        <dbReference type="Proteomes" id="UP000050640"/>
    </source>
</evidence>
<keyword evidence="4 5" id="KW-0472">Membrane</keyword>
<feature type="transmembrane region" description="Helical" evidence="5">
    <location>
        <begin position="145"/>
        <end position="167"/>
    </location>
</feature>
<dbReference type="InterPro" id="IPR005829">
    <property type="entry name" value="Sugar_transporter_CS"/>
</dbReference>
<sequence length="547" mass="61964">MSKSLIDNEEANLSPGIDRFIVFNRYTIFLCLTYELVIVSQVGNVIYMIFAAASPDIVGCGMTIFNETLSQREACEQYEVLTKFENHSCKPILEYQFRSIGVEWGYFCSETVKVKNVVSFQMFGTIIGGILFGQCSDLFGRKKPLFQTIIICLAMTALSGILSSFAVDLFMFAISRTFVGFFVGGNSIVMYVYVIENIPINARVKVNTFVTWSPNFLVLSLIAYLTGSWDRLAVAVNLLAAPSLLCFIFLYESPRWLMQKGRLNEAKQIIIAMNTWGQSAEKKQYRHAEEVTNALENSHTASRELLHRKRYYFYHLFSSWKLLRYSVVLSFSCFSNAIAFYGLLFNLEKISGSLYMNTWILGAFRYILNIMLATVDHAFTSVGRKFVHTMSIIIFILSMAFIVVLIKTDLSLEFKGLIRILTLTGMGTISILFIVNILSCAELFPTAIRNLASANVSTWNRIGCILAPQLIYLDEIEQSLPYIVLITLLSIDALSFLIFLPETKSRPLKDRMPPKEKLILRSCKATRAMTVSNDDNDDDNLNCLVDK</sequence>
<dbReference type="STRING" id="1147741.A0A0R3S0M7"/>
<dbReference type="PROSITE" id="PS00217">
    <property type="entry name" value="SUGAR_TRANSPORT_2"/>
    <property type="match status" value="1"/>
</dbReference>
<dbReference type="GO" id="GO:0016020">
    <property type="term" value="C:membrane"/>
    <property type="evidence" value="ECO:0007669"/>
    <property type="project" value="UniProtKB-SubCell"/>
</dbReference>
<evidence type="ECO:0000313" key="8">
    <source>
        <dbReference type="WBParaSite" id="EEL_0000818301-mRNA-1"/>
    </source>
</evidence>
<reference evidence="8" key="1">
    <citation type="submission" date="2017-02" db="UniProtKB">
        <authorList>
            <consortium name="WormBaseParasite"/>
        </authorList>
    </citation>
    <scope>IDENTIFICATION</scope>
</reference>
<dbReference type="Proteomes" id="UP000050640">
    <property type="component" value="Unplaced"/>
</dbReference>
<evidence type="ECO:0000256" key="5">
    <source>
        <dbReference type="SAM" id="Phobius"/>
    </source>
</evidence>
<evidence type="ECO:0000259" key="6">
    <source>
        <dbReference type="PROSITE" id="PS50850"/>
    </source>
</evidence>
<dbReference type="InterPro" id="IPR020846">
    <property type="entry name" value="MFS_dom"/>
</dbReference>
<feature type="transmembrane region" description="Helical" evidence="5">
    <location>
        <begin position="356"/>
        <end position="375"/>
    </location>
</feature>
<feature type="domain" description="Major facilitator superfamily (MFS) profile" evidence="6">
    <location>
        <begin position="47"/>
        <end position="504"/>
    </location>
</feature>
<keyword evidence="2 5" id="KW-0812">Transmembrane</keyword>
<dbReference type="WBParaSite" id="EEL_0000818301-mRNA-1">
    <property type="protein sequence ID" value="EEL_0000818301-mRNA-1"/>
    <property type="gene ID" value="EEL_0000818301"/>
</dbReference>
<keyword evidence="7" id="KW-1185">Reference proteome</keyword>
<dbReference type="InterPro" id="IPR005828">
    <property type="entry name" value="MFS_sugar_transport-like"/>
</dbReference>
<dbReference type="Gene3D" id="1.20.1250.20">
    <property type="entry name" value="MFS general substrate transporter like domains"/>
    <property type="match status" value="1"/>
</dbReference>
<dbReference type="PROSITE" id="PS50850">
    <property type="entry name" value="MFS"/>
    <property type="match status" value="1"/>
</dbReference>
<evidence type="ECO:0000256" key="3">
    <source>
        <dbReference type="ARBA" id="ARBA00022989"/>
    </source>
</evidence>
<dbReference type="GO" id="GO:0022857">
    <property type="term" value="F:transmembrane transporter activity"/>
    <property type="evidence" value="ECO:0007669"/>
    <property type="project" value="InterPro"/>
</dbReference>
<dbReference type="PANTHER" id="PTHR24064">
    <property type="entry name" value="SOLUTE CARRIER FAMILY 22 MEMBER"/>
    <property type="match status" value="1"/>
</dbReference>
<dbReference type="Pfam" id="PF00083">
    <property type="entry name" value="Sugar_tr"/>
    <property type="match status" value="1"/>
</dbReference>
<feature type="transmembrane region" description="Helical" evidence="5">
    <location>
        <begin position="418"/>
        <end position="439"/>
    </location>
</feature>
<proteinExistence type="predicted"/>
<protein>
    <submittedName>
        <fullName evidence="8">MFS domain-containing protein</fullName>
    </submittedName>
</protein>
<feature type="transmembrane region" description="Helical" evidence="5">
    <location>
        <begin position="117"/>
        <end position="133"/>
    </location>
</feature>
<organism evidence="7 8">
    <name type="scientific">Elaeophora elaphi</name>
    <dbReference type="NCBI Taxonomy" id="1147741"/>
    <lineage>
        <taxon>Eukaryota</taxon>
        <taxon>Metazoa</taxon>
        <taxon>Ecdysozoa</taxon>
        <taxon>Nematoda</taxon>
        <taxon>Chromadorea</taxon>
        <taxon>Rhabditida</taxon>
        <taxon>Spirurina</taxon>
        <taxon>Spiruromorpha</taxon>
        <taxon>Filarioidea</taxon>
        <taxon>Onchocercidae</taxon>
        <taxon>Elaeophora</taxon>
    </lineage>
</organism>
<name>A0A0R3S0M7_9BILA</name>
<feature type="transmembrane region" description="Helical" evidence="5">
    <location>
        <begin position="206"/>
        <end position="226"/>
    </location>
</feature>
<accession>A0A0R3S0M7</accession>
<evidence type="ECO:0000256" key="4">
    <source>
        <dbReference type="ARBA" id="ARBA00023136"/>
    </source>
</evidence>
<dbReference type="AlphaFoldDB" id="A0A0R3S0M7"/>
<keyword evidence="3 5" id="KW-1133">Transmembrane helix</keyword>